<feature type="binding site" evidence="3">
    <location>
        <position position="78"/>
    </location>
    <ligand>
        <name>Cu cation</name>
        <dbReference type="ChEBI" id="CHEBI:23378"/>
    </ligand>
</feature>
<dbReference type="Gene3D" id="3.40.30.10">
    <property type="entry name" value="Glutaredoxin"/>
    <property type="match status" value="1"/>
</dbReference>
<proteinExistence type="inferred from homology"/>
<reference evidence="5 6" key="1">
    <citation type="submission" date="2015-09" db="EMBL/GenBank/DDBJ databases">
        <authorList>
            <person name="Jackson K.R."/>
            <person name="Lunt B.L."/>
            <person name="Fisher J.N.B."/>
            <person name="Gardner A.V."/>
            <person name="Bailey M.E."/>
            <person name="Deus L.M."/>
            <person name="Earl A.S."/>
            <person name="Gibby P.D."/>
            <person name="Hartmann K.A."/>
            <person name="Liu J.E."/>
            <person name="Manci A.M."/>
            <person name="Nielsen D.A."/>
            <person name="Solomon M.B."/>
            <person name="Breakwell D.P."/>
            <person name="Burnett S.H."/>
            <person name="Grose J.H."/>
        </authorList>
    </citation>
    <scope>NUCLEOTIDE SEQUENCE [LARGE SCALE GENOMIC DNA]</scope>
    <source>
        <strain evidence="5 6">CECT 7799</strain>
    </source>
</reference>
<dbReference type="RefSeq" id="WP_222101826.1">
    <property type="nucleotide sequence ID" value="NZ_CYPR01000253.1"/>
</dbReference>
<dbReference type="PANTHER" id="PTHR12151:SF25">
    <property type="entry name" value="LINALOOL DEHYDRATASE_ISOMERASE DOMAIN-CONTAINING PROTEIN"/>
    <property type="match status" value="1"/>
</dbReference>
<organism evidence="5 6">
    <name type="scientific">Jannaschia seosinensis</name>
    <dbReference type="NCBI Taxonomy" id="313367"/>
    <lineage>
        <taxon>Bacteria</taxon>
        <taxon>Pseudomonadati</taxon>
        <taxon>Pseudomonadota</taxon>
        <taxon>Alphaproteobacteria</taxon>
        <taxon>Rhodobacterales</taxon>
        <taxon>Roseobacteraceae</taxon>
        <taxon>Jannaschia</taxon>
    </lineage>
</organism>
<dbReference type="Pfam" id="PF02630">
    <property type="entry name" value="SCO1-SenC"/>
    <property type="match status" value="1"/>
</dbReference>
<name>A0A0M7BGU5_9RHOB</name>
<feature type="binding site" evidence="3">
    <location>
        <position position="165"/>
    </location>
    <ligand>
        <name>Cu cation</name>
        <dbReference type="ChEBI" id="CHEBI:23378"/>
    </ligand>
</feature>
<dbReference type="GO" id="GO:0046872">
    <property type="term" value="F:metal ion binding"/>
    <property type="evidence" value="ECO:0007669"/>
    <property type="project" value="UniProtKB-KW"/>
</dbReference>
<dbReference type="STRING" id="313367.JSE7799_03866"/>
<dbReference type="AlphaFoldDB" id="A0A0M7BGU5"/>
<evidence type="ECO:0000313" key="6">
    <source>
        <dbReference type="Proteomes" id="UP000049455"/>
    </source>
</evidence>
<dbReference type="EMBL" id="CYPR01000253">
    <property type="protein sequence ID" value="CUH41123.1"/>
    <property type="molecule type" value="Genomic_DNA"/>
</dbReference>
<gene>
    <name evidence="5" type="ORF">JSE7799_03866</name>
</gene>
<keyword evidence="3" id="KW-0479">Metal-binding</keyword>
<evidence type="ECO:0000256" key="2">
    <source>
        <dbReference type="ARBA" id="ARBA00023008"/>
    </source>
</evidence>
<dbReference type="PANTHER" id="PTHR12151">
    <property type="entry name" value="ELECTRON TRANSPORT PROTIN SCO1/SENC FAMILY MEMBER"/>
    <property type="match status" value="1"/>
</dbReference>
<dbReference type="InterPro" id="IPR003782">
    <property type="entry name" value="SCO1/SenC"/>
</dbReference>
<evidence type="ECO:0000256" key="1">
    <source>
        <dbReference type="ARBA" id="ARBA00010996"/>
    </source>
</evidence>
<evidence type="ECO:0000256" key="4">
    <source>
        <dbReference type="PIRSR" id="PIRSR603782-2"/>
    </source>
</evidence>
<feature type="binding site" evidence="3">
    <location>
        <position position="82"/>
    </location>
    <ligand>
        <name>Cu cation</name>
        <dbReference type="ChEBI" id="CHEBI:23378"/>
    </ligand>
</feature>
<keyword evidence="4" id="KW-1015">Disulfide bond</keyword>
<protein>
    <submittedName>
        <fullName evidence="5">SCO1/SenC</fullName>
    </submittedName>
</protein>
<evidence type="ECO:0000313" key="5">
    <source>
        <dbReference type="EMBL" id="CUH41123.1"/>
    </source>
</evidence>
<dbReference type="CDD" id="cd02968">
    <property type="entry name" value="SCO"/>
    <property type="match status" value="1"/>
</dbReference>
<comment type="similarity">
    <text evidence="1">Belongs to the SCO1/2 family.</text>
</comment>
<dbReference type="SUPFAM" id="SSF52833">
    <property type="entry name" value="Thioredoxin-like"/>
    <property type="match status" value="1"/>
</dbReference>
<evidence type="ECO:0000256" key="3">
    <source>
        <dbReference type="PIRSR" id="PIRSR603782-1"/>
    </source>
</evidence>
<feature type="disulfide bond" description="Redox-active" evidence="4">
    <location>
        <begin position="78"/>
        <end position="82"/>
    </location>
</feature>
<keyword evidence="2 3" id="KW-0186">Copper</keyword>
<sequence length="200" mass="21750">MDMRVKTTIIAAAVAVFALGAGVGLRQMMEGGTSFATGAQVATPLGEPFELVDHDGEVITEAAFTGRPSLLFFGFTHCPEVCPTTIYDMESWLDDLGIGDEVGAYFITVDPERDTPEFLRDYLEPQSDRIVGITGAPEAVWDMARSWRVYWQKRPLGEGDYTLDHFASVFVLNEDGAVVDLISYGEDSKSAKAKIAAVLG</sequence>
<keyword evidence="6" id="KW-1185">Reference proteome</keyword>
<accession>A0A0M7BGU5</accession>
<dbReference type="InterPro" id="IPR036249">
    <property type="entry name" value="Thioredoxin-like_sf"/>
</dbReference>
<dbReference type="FunFam" id="3.40.30.10:FF:000013">
    <property type="entry name" value="Blast:Protein SCO1 homolog, mitochondrial"/>
    <property type="match status" value="1"/>
</dbReference>
<dbReference type="Proteomes" id="UP000049455">
    <property type="component" value="Unassembled WGS sequence"/>
</dbReference>